<organism evidence="1">
    <name type="scientific">marine sediment metagenome</name>
    <dbReference type="NCBI Taxonomy" id="412755"/>
    <lineage>
        <taxon>unclassified sequences</taxon>
        <taxon>metagenomes</taxon>
        <taxon>ecological metagenomes</taxon>
    </lineage>
</organism>
<proteinExistence type="predicted"/>
<name>A0A0F9SFP4_9ZZZZ</name>
<protein>
    <submittedName>
        <fullName evidence="1">Uncharacterized protein</fullName>
    </submittedName>
</protein>
<evidence type="ECO:0000313" key="1">
    <source>
        <dbReference type="EMBL" id="KKN67720.1"/>
    </source>
</evidence>
<sequence>MISKSHLKDYQEADDKTKTLIKALNNFVRPAYELGHISFTIDKCKKNNRTVFEFNDYFLINIDGMIFYCLQSDI</sequence>
<dbReference type="AlphaFoldDB" id="A0A0F9SFP4"/>
<reference evidence="1" key="1">
    <citation type="journal article" date="2015" name="Nature">
        <title>Complex archaea that bridge the gap between prokaryotes and eukaryotes.</title>
        <authorList>
            <person name="Spang A."/>
            <person name="Saw J.H."/>
            <person name="Jorgensen S.L."/>
            <person name="Zaremba-Niedzwiedzka K."/>
            <person name="Martijn J."/>
            <person name="Lind A.E."/>
            <person name="van Eijk R."/>
            <person name="Schleper C."/>
            <person name="Guy L."/>
            <person name="Ettema T.J."/>
        </authorList>
    </citation>
    <scope>NUCLEOTIDE SEQUENCE</scope>
</reference>
<accession>A0A0F9SFP4</accession>
<gene>
    <name evidence="1" type="ORF">LCGC14_0458680</name>
</gene>
<comment type="caution">
    <text evidence="1">The sequence shown here is derived from an EMBL/GenBank/DDBJ whole genome shotgun (WGS) entry which is preliminary data.</text>
</comment>
<dbReference type="EMBL" id="LAZR01000467">
    <property type="protein sequence ID" value="KKN67720.1"/>
    <property type="molecule type" value="Genomic_DNA"/>
</dbReference>